<dbReference type="GO" id="GO:0006281">
    <property type="term" value="P:DNA repair"/>
    <property type="evidence" value="ECO:0007669"/>
    <property type="project" value="InterPro"/>
</dbReference>
<feature type="domain" description="DHHA1" evidence="7">
    <location>
        <begin position="358"/>
        <end position="449"/>
    </location>
</feature>
<dbReference type="InterPro" id="IPR041122">
    <property type="entry name" value="RecJ_OB"/>
</dbReference>
<name>A0A7W8M5L7_9FIRM</name>
<keyword evidence="3" id="KW-0540">Nuclease</keyword>
<dbReference type="GO" id="GO:0008409">
    <property type="term" value="F:5'-3' exonuclease activity"/>
    <property type="evidence" value="ECO:0007669"/>
    <property type="project" value="InterPro"/>
</dbReference>
<dbReference type="InterPro" id="IPR051673">
    <property type="entry name" value="SSDNA_exonuclease_RecJ"/>
</dbReference>
<organism evidence="9 10">
    <name type="scientific">Catenibacillus scindens</name>
    <dbReference type="NCBI Taxonomy" id="673271"/>
    <lineage>
        <taxon>Bacteria</taxon>
        <taxon>Bacillati</taxon>
        <taxon>Bacillota</taxon>
        <taxon>Clostridia</taxon>
        <taxon>Lachnospirales</taxon>
        <taxon>Lachnospiraceae</taxon>
        <taxon>Catenibacillus</taxon>
    </lineage>
</organism>
<evidence type="ECO:0000256" key="2">
    <source>
        <dbReference type="ARBA" id="ARBA00019841"/>
    </source>
</evidence>
<dbReference type="AlphaFoldDB" id="A0A7W8M5L7"/>
<evidence type="ECO:0000313" key="9">
    <source>
        <dbReference type="EMBL" id="MBB5265195.1"/>
    </source>
</evidence>
<evidence type="ECO:0000256" key="5">
    <source>
        <dbReference type="ARBA" id="ARBA00022839"/>
    </source>
</evidence>
<feature type="domain" description="RecJ OB" evidence="8">
    <location>
        <begin position="463"/>
        <end position="585"/>
    </location>
</feature>
<sequence length="594" mass="66920">MREKWMIMAKRADFNQLGTMFHISPVLARLAVNRDIREPEQIRRYLYGGIEDLYDPLLMKDLEKAADRITQGIAGHEKMAIASDFDVDGIMSGFILKTGLSRIGADCEIYTPDRISEGYGLNRRIVEQSFERGARLLITCDNGIAAFEGVARAKELGMDVIVTDHHDIPFEEQPDGSVKILRVEADAIVNPKQPDCAYPFKKLCGAGVAFKLISRLYDRNHIPEEEKYALLEYVAIATVADVMDLQDENRIMVRLGLDMVRHTRNTGIRALIKANNLDFNRISAYHIGFVIGPCFNAAGRLDTVKIALDLLSESDAAKADMIAQNLKELNESRKGLTVQGFDQAVEIIENSDIKEDKVLLILLNDCHESLVGIIAGRVREKYHKPSIVFSRVEDGRIKGSGRSIEAYNMFVELSRQKHLLERFGGHPMAAGLTLKEENLEALRRNLNETATLTAEDFLPVVHIDMTMPIGYVTEKFIQELELLEPFGKGNPKPVFAQKHFRVLRARIIGKNRNVLKMLVMDEYRTCAEAIYFGDIEAFLAFVEESFGAGQRELMLSGKSNNVDLAFTYYPEINEYMGTKNIQIVITGYCRIGGR</sequence>
<evidence type="ECO:0000259" key="6">
    <source>
        <dbReference type="Pfam" id="PF01368"/>
    </source>
</evidence>
<dbReference type="PANTHER" id="PTHR30255:SF2">
    <property type="entry name" value="SINGLE-STRANDED-DNA-SPECIFIC EXONUCLEASE RECJ"/>
    <property type="match status" value="1"/>
</dbReference>
<evidence type="ECO:0000259" key="8">
    <source>
        <dbReference type="Pfam" id="PF17768"/>
    </source>
</evidence>
<dbReference type="InterPro" id="IPR038763">
    <property type="entry name" value="DHH_sf"/>
</dbReference>
<dbReference type="GO" id="GO:0006310">
    <property type="term" value="P:DNA recombination"/>
    <property type="evidence" value="ECO:0007669"/>
    <property type="project" value="InterPro"/>
</dbReference>
<dbReference type="Pfam" id="PF01368">
    <property type="entry name" value="DHH"/>
    <property type="match status" value="1"/>
</dbReference>
<dbReference type="EMBL" id="JACHFW010000009">
    <property type="protein sequence ID" value="MBB5265195.1"/>
    <property type="molecule type" value="Genomic_DNA"/>
</dbReference>
<dbReference type="PANTHER" id="PTHR30255">
    <property type="entry name" value="SINGLE-STRANDED-DNA-SPECIFIC EXONUCLEASE RECJ"/>
    <property type="match status" value="1"/>
</dbReference>
<comment type="caution">
    <text evidence="9">The sequence shown here is derived from an EMBL/GenBank/DDBJ whole genome shotgun (WGS) entry which is preliminary data.</text>
</comment>
<dbReference type="InterPro" id="IPR001667">
    <property type="entry name" value="DDH_dom"/>
</dbReference>
<dbReference type="GO" id="GO:0003676">
    <property type="term" value="F:nucleic acid binding"/>
    <property type="evidence" value="ECO:0007669"/>
    <property type="project" value="InterPro"/>
</dbReference>
<dbReference type="Pfam" id="PF17768">
    <property type="entry name" value="RecJ_OB"/>
    <property type="match status" value="1"/>
</dbReference>
<protein>
    <recommendedName>
        <fullName evidence="2">Single-stranded-DNA-specific exonuclease RecJ</fullName>
    </recommendedName>
</protein>
<gene>
    <name evidence="9" type="ORF">HNP82_002334</name>
</gene>
<keyword evidence="10" id="KW-1185">Reference proteome</keyword>
<keyword evidence="4 9" id="KW-0378">Hydrolase</keyword>
<reference evidence="9 10" key="1">
    <citation type="submission" date="2020-08" db="EMBL/GenBank/DDBJ databases">
        <title>Genomic Encyclopedia of Type Strains, Phase IV (KMG-IV): sequencing the most valuable type-strain genomes for metagenomic binning, comparative biology and taxonomic classification.</title>
        <authorList>
            <person name="Goeker M."/>
        </authorList>
    </citation>
    <scope>NUCLEOTIDE SEQUENCE [LARGE SCALE GENOMIC DNA]</scope>
    <source>
        <strain evidence="9 10">DSM 106146</strain>
    </source>
</reference>
<dbReference type="Gene3D" id="3.90.1640.30">
    <property type="match status" value="1"/>
</dbReference>
<evidence type="ECO:0000259" key="7">
    <source>
        <dbReference type="Pfam" id="PF02272"/>
    </source>
</evidence>
<comment type="similarity">
    <text evidence="1">Belongs to the RecJ family.</text>
</comment>
<dbReference type="Proteomes" id="UP000543642">
    <property type="component" value="Unassembled WGS sequence"/>
</dbReference>
<dbReference type="NCBIfam" id="TIGR00644">
    <property type="entry name" value="recJ"/>
    <property type="match status" value="1"/>
</dbReference>
<dbReference type="RefSeq" id="WP_183774865.1">
    <property type="nucleotide sequence ID" value="NZ_JACHFW010000009.1"/>
</dbReference>
<dbReference type="Gene3D" id="3.10.310.30">
    <property type="match status" value="1"/>
</dbReference>
<evidence type="ECO:0000256" key="1">
    <source>
        <dbReference type="ARBA" id="ARBA00005915"/>
    </source>
</evidence>
<evidence type="ECO:0000313" key="10">
    <source>
        <dbReference type="Proteomes" id="UP000543642"/>
    </source>
</evidence>
<keyword evidence="5 9" id="KW-0269">Exonuclease</keyword>
<proteinExistence type="inferred from homology"/>
<evidence type="ECO:0000256" key="3">
    <source>
        <dbReference type="ARBA" id="ARBA00022722"/>
    </source>
</evidence>
<evidence type="ECO:0000256" key="4">
    <source>
        <dbReference type="ARBA" id="ARBA00022801"/>
    </source>
</evidence>
<dbReference type="SUPFAM" id="SSF64182">
    <property type="entry name" value="DHH phosphoesterases"/>
    <property type="match status" value="1"/>
</dbReference>
<dbReference type="InterPro" id="IPR004610">
    <property type="entry name" value="RecJ"/>
</dbReference>
<dbReference type="InterPro" id="IPR003156">
    <property type="entry name" value="DHHA1_dom"/>
</dbReference>
<dbReference type="Pfam" id="PF02272">
    <property type="entry name" value="DHHA1"/>
    <property type="match status" value="1"/>
</dbReference>
<accession>A0A7W8M5L7</accession>
<feature type="domain" description="DDH" evidence="6">
    <location>
        <begin position="79"/>
        <end position="237"/>
    </location>
</feature>